<dbReference type="InterPro" id="IPR015422">
    <property type="entry name" value="PyrdxlP-dep_Trfase_small"/>
</dbReference>
<dbReference type="FunFam" id="3.40.640.10:FF:000004">
    <property type="entry name" value="Acetylornithine aminotransferase"/>
    <property type="match status" value="1"/>
</dbReference>
<proteinExistence type="inferred from homology"/>
<dbReference type="Gene3D" id="3.90.1150.10">
    <property type="entry name" value="Aspartate Aminotransferase, domain 1"/>
    <property type="match status" value="1"/>
</dbReference>
<dbReference type="PANTHER" id="PTHR11986">
    <property type="entry name" value="AMINOTRANSFERASE CLASS III"/>
    <property type="match status" value="1"/>
</dbReference>
<dbReference type="GO" id="GO:0008483">
    <property type="term" value="F:transaminase activity"/>
    <property type="evidence" value="ECO:0007669"/>
    <property type="project" value="UniProtKB-KW"/>
</dbReference>
<evidence type="ECO:0000256" key="3">
    <source>
        <dbReference type="ARBA" id="ARBA00022679"/>
    </source>
</evidence>
<dbReference type="EMBL" id="JAASRN010000001">
    <property type="protein sequence ID" value="NIK72858.1"/>
    <property type="molecule type" value="Genomic_DNA"/>
</dbReference>
<keyword evidence="7" id="KW-1185">Reference proteome</keyword>
<gene>
    <name evidence="6" type="ORF">FHS56_000344</name>
</gene>
<accession>A0A846MMS8</accession>
<keyword evidence="4 5" id="KW-0663">Pyridoxal phosphate</keyword>
<dbReference type="AlphaFoldDB" id="A0A846MMS8"/>
<dbReference type="RefSeq" id="WP_166918157.1">
    <property type="nucleotide sequence ID" value="NZ_JAASRN010000001.1"/>
</dbReference>
<comment type="cofactor">
    <cofactor evidence="1">
        <name>pyridoxal 5'-phosphate</name>
        <dbReference type="ChEBI" id="CHEBI:597326"/>
    </cofactor>
</comment>
<comment type="caution">
    <text evidence="6">The sequence shown here is derived from an EMBL/GenBank/DDBJ whole genome shotgun (WGS) entry which is preliminary data.</text>
</comment>
<dbReference type="InterPro" id="IPR050103">
    <property type="entry name" value="Class-III_PLP-dep_AT"/>
</dbReference>
<keyword evidence="3 6" id="KW-0808">Transferase</keyword>
<dbReference type="InterPro" id="IPR049704">
    <property type="entry name" value="Aminotrans_3_PPA_site"/>
</dbReference>
<dbReference type="Pfam" id="PF00202">
    <property type="entry name" value="Aminotran_3"/>
    <property type="match status" value="1"/>
</dbReference>
<evidence type="ECO:0000256" key="5">
    <source>
        <dbReference type="RuleBase" id="RU003560"/>
    </source>
</evidence>
<dbReference type="Proteomes" id="UP000537126">
    <property type="component" value="Unassembled WGS sequence"/>
</dbReference>
<dbReference type="GO" id="GO:0030170">
    <property type="term" value="F:pyridoxal phosphate binding"/>
    <property type="evidence" value="ECO:0007669"/>
    <property type="project" value="InterPro"/>
</dbReference>
<dbReference type="PIRSF" id="PIRSF000521">
    <property type="entry name" value="Transaminase_4ab_Lys_Orn"/>
    <property type="match status" value="1"/>
</dbReference>
<evidence type="ECO:0000256" key="4">
    <source>
        <dbReference type="ARBA" id="ARBA00022898"/>
    </source>
</evidence>
<evidence type="ECO:0000256" key="2">
    <source>
        <dbReference type="ARBA" id="ARBA00022576"/>
    </source>
</evidence>
<sequence length="398" mass="44191">MKHIANYRALFLQHLAQTSPAPLMLEIERAEGIYLYDTDGKKYIDLISGIAVSNVGHGHPAVVKAICEQAQKYLHTMVYGEYVQAPQVCFAQALTSTLPPALNTVYFTNSGAEAVEGAMKLAKRYTGRYEIIAVKNAYHGSTHGALSLQSSETYKRAFRPLLPFVKYINIESQSDLEKITQKTAAIIIEPVRAECGIQIPSKTWMQQLRKRCTETGTLLIFDEIQTGMGRTGTWWALEHYEVAPDILLSAKSLGGGLPLGAFIAPQEIMHTLSHDPILGHITTFGGHPLSCAAGLAAFHIIKEVLPEVEAKGQLIEDLLSNNPHIREIRRKGLMMAVDIGSWEKLQKTIQHALQSGIIVDWFLFNNQSIRIAPPLTITEEEIKEAGYLLNQAIYRAFK</sequence>
<dbReference type="PROSITE" id="PS00600">
    <property type="entry name" value="AA_TRANSFER_CLASS_3"/>
    <property type="match status" value="1"/>
</dbReference>
<organism evidence="6 7">
    <name type="scientific">Thermonema lapsum</name>
    <dbReference type="NCBI Taxonomy" id="28195"/>
    <lineage>
        <taxon>Bacteria</taxon>
        <taxon>Pseudomonadati</taxon>
        <taxon>Bacteroidota</taxon>
        <taxon>Cytophagia</taxon>
        <taxon>Cytophagales</taxon>
        <taxon>Thermonemataceae</taxon>
        <taxon>Thermonema</taxon>
    </lineage>
</organism>
<evidence type="ECO:0000313" key="7">
    <source>
        <dbReference type="Proteomes" id="UP000537126"/>
    </source>
</evidence>
<name>A0A846MMS8_9BACT</name>
<reference evidence="6 7" key="1">
    <citation type="submission" date="2020-03" db="EMBL/GenBank/DDBJ databases">
        <title>Genomic Encyclopedia of Type Strains, Phase IV (KMG-IV): sequencing the most valuable type-strain genomes for metagenomic binning, comparative biology and taxonomic classification.</title>
        <authorList>
            <person name="Goeker M."/>
        </authorList>
    </citation>
    <scope>NUCLEOTIDE SEQUENCE [LARGE SCALE GENOMIC DNA]</scope>
    <source>
        <strain evidence="6 7">DSM 5718</strain>
    </source>
</reference>
<dbReference type="InterPro" id="IPR015424">
    <property type="entry name" value="PyrdxlP-dep_Trfase"/>
</dbReference>
<dbReference type="InterPro" id="IPR005814">
    <property type="entry name" value="Aminotrans_3"/>
</dbReference>
<protein>
    <submittedName>
        <fullName evidence="6">Acetylornithine/succinyldiaminopimelate/putresci ne aminotransferase</fullName>
    </submittedName>
</protein>
<comment type="similarity">
    <text evidence="5">Belongs to the class-III pyridoxal-phosphate-dependent aminotransferase family.</text>
</comment>
<evidence type="ECO:0000256" key="1">
    <source>
        <dbReference type="ARBA" id="ARBA00001933"/>
    </source>
</evidence>
<keyword evidence="2 6" id="KW-0032">Aminotransferase</keyword>
<evidence type="ECO:0000313" key="6">
    <source>
        <dbReference type="EMBL" id="NIK72858.1"/>
    </source>
</evidence>
<dbReference type="CDD" id="cd00610">
    <property type="entry name" value="OAT_like"/>
    <property type="match status" value="1"/>
</dbReference>
<dbReference type="SUPFAM" id="SSF53383">
    <property type="entry name" value="PLP-dependent transferases"/>
    <property type="match status" value="1"/>
</dbReference>
<dbReference type="PANTHER" id="PTHR11986:SF79">
    <property type="entry name" value="ACETYLORNITHINE AMINOTRANSFERASE, MITOCHONDRIAL"/>
    <property type="match status" value="1"/>
</dbReference>
<dbReference type="GO" id="GO:0042802">
    <property type="term" value="F:identical protein binding"/>
    <property type="evidence" value="ECO:0007669"/>
    <property type="project" value="TreeGrafter"/>
</dbReference>
<dbReference type="InterPro" id="IPR015421">
    <property type="entry name" value="PyrdxlP-dep_Trfase_major"/>
</dbReference>
<dbReference type="Gene3D" id="3.40.640.10">
    <property type="entry name" value="Type I PLP-dependent aspartate aminotransferase-like (Major domain)"/>
    <property type="match status" value="1"/>
</dbReference>